<evidence type="ECO:0000256" key="5">
    <source>
        <dbReference type="ARBA" id="ARBA00022692"/>
    </source>
</evidence>
<keyword evidence="7" id="KW-0067">ATP-binding</keyword>
<sequence length="964" mass="102520">MTEARTRQPGGLALVEEALPPPQVILDGRHPVRLGRADRLLQVVLGHADLFAVRHAAGGVAGPRRHLLRIESGGLIPPIPEAAGEGGERLEIIAVGTPGTEARIVAREAWARRDLVEAWIARLAGVIAGSHPSWDIREAEGGAEALEPGERRRGPARALRWVAVEAGTGRLLGREPALGPGGLPLPLAAGLWIEAGPDGCRLAASAGPEDDRLWEALDCFHHCAVAALHEAATGEEAREAQRLARRSELDAVRSAELFGRLSGIVARRPEQSRPSVDPDDPLLSACTILAETIPAPIVRPPGRRRTAQDFVAVVEIARASRLRVRRTLLRGTWWREDVGPLLGWHGEAGDPVALVRDRRGYVMTNPAAGTRRRVDAALAAELAVEAASFYPTLPARALTLRDLLAFALRRARGTIAGIVLPAVVLGLLALVSPLITQALVNSAIPRSELDQLTVCAIALAVTAIAAAAVQALEGLAVLRLEGLIDWTLQAAMIDRLLRLRAGLFRDYTVGDLVDRAMGIDAVRRLLTGRTLRSLLAGVFCWFSIGLMLVYDVTLALIAVALALLRGLLILAASALRLYHESRHFDGQGRVAGFVLQLFAGIGKLRVAHAGVRALAVWSQLFATQKGHFLAAQRIGNGLAVVETAFPTFATLAIFAAASALGSTLTQNLGAFLAFFAAFGQTMAGIGLWASGISEALVAIPHVTRMRPLVAAEAEIADDRKPPGELAGAIELSRVTFRYAPFGPPVLDTVSLRIAPGEYVAIVGPSGSGKSSLFRLLLGFETPESGAVFYDGKALDTLDVSALRRQLGVVLQNGRLATGSLYENICGGVPLPLDQAWEAARLAGLEADIRAMPMGLQTVVAEGVNTLSGGQRQRVLIARAIARRPRILLLDEATSALDNRSQAVVSASLGALNVTRLVIAHRLSTVREADRIVVLAEGRIVQTGTFDELIAAPGLFAEFAQRQLL</sequence>
<reference evidence="13 14" key="1">
    <citation type="submission" date="2009-01" db="EMBL/GenBank/DDBJ databases">
        <title>Complete sequence of chromosome of Methylobacterium nodulans ORS 2060.</title>
        <authorList>
            <consortium name="US DOE Joint Genome Institute"/>
            <person name="Lucas S."/>
            <person name="Copeland A."/>
            <person name="Lapidus A."/>
            <person name="Glavina del Rio T."/>
            <person name="Dalin E."/>
            <person name="Tice H."/>
            <person name="Bruce D."/>
            <person name="Goodwin L."/>
            <person name="Pitluck S."/>
            <person name="Sims D."/>
            <person name="Brettin T."/>
            <person name="Detter J.C."/>
            <person name="Han C."/>
            <person name="Larimer F."/>
            <person name="Land M."/>
            <person name="Hauser L."/>
            <person name="Kyrpides N."/>
            <person name="Ivanova N."/>
            <person name="Marx C.J."/>
            <person name="Richardson P."/>
        </authorList>
    </citation>
    <scope>NUCLEOTIDE SEQUENCE [LARGE SCALE GENOMIC DNA]</scope>
    <source>
        <strain evidence="14">LMG 21967 / CNCM I-2342 / ORS 2060</strain>
    </source>
</reference>
<dbReference type="InterPro" id="IPR022515">
    <property type="entry name" value="NHPM_micro_ABC2"/>
</dbReference>
<dbReference type="PROSITE" id="PS00211">
    <property type="entry name" value="ABC_TRANSPORTER_1"/>
    <property type="match status" value="1"/>
</dbReference>
<feature type="domain" description="ABC transporter" evidence="11">
    <location>
        <begin position="729"/>
        <end position="961"/>
    </location>
</feature>
<dbReference type="GO" id="GO:0005524">
    <property type="term" value="F:ATP binding"/>
    <property type="evidence" value="ECO:0007669"/>
    <property type="project" value="UniProtKB-KW"/>
</dbReference>
<keyword evidence="5 10" id="KW-0812">Transmembrane</keyword>
<dbReference type="PANTHER" id="PTHR24221">
    <property type="entry name" value="ATP-BINDING CASSETTE SUB-FAMILY B"/>
    <property type="match status" value="1"/>
</dbReference>
<evidence type="ECO:0000256" key="3">
    <source>
        <dbReference type="ARBA" id="ARBA00022448"/>
    </source>
</evidence>
<dbReference type="eggNOG" id="COG2274">
    <property type="taxonomic scope" value="Bacteria"/>
</dbReference>
<dbReference type="KEGG" id="mno:Mnod_0407"/>
<gene>
    <name evidence="13" type="ordered locus">Mnod_0407</name>
</gene>
<keyword evidence="14" id="KW-1185">Reference proteome</keyword>
<dbReference type="PROSITE" id="PS50893">
    <property type="entry name" value="ABC_TRANSPORTER_2"/>
    <property type="match status" value="1"/>
</dbReference>
<evidence type="ECO:0000256" key="10">
    <source>
        <dbReference type="SAM" id="Phobius"/>
    </source>
</evidence>
<dbReference type="OrthoDB" id="9787557at2"/>
<dbReference type="STRING" id="460265.Mnod_0407"/>
<dbReference type="HOGENOM" id="CLU_000604_95_5_5"/>
<name>B8IB56_METNO</name>
<dbReference type="InterPro" id="IPR027417">
    <property type="entry name" value="P-loop_NTPase"/>
</dbReference>
<dbReference type="GO" id="GO:0140359">
    <property type="term" value="F:ABC-type transporter activity"/>
    <property type="evidence" value="ECO:0007669"/>
    <property type="project" value="InterPro"/>
</dbReference>
<accession>B8IB56</accession>
<dbReference type="PANTHER" id="PTHR24221:SF654">
    <property type="entry name" value="ATP-BINDING CASSETTE SUB-FAMILY B MEMBER 6"/>
    <property type="match status" value="1"/>
</dbReference>
<feature type="transmembrane region" description="Helical" evidence="10">
    <location>
        <begin position="418"/>
        <end position="439"/>
    </location>
</feature>
<protein>
    <submittedName>
        <fullName evidence="13">ABC transporter related</fullName>
    </submittedName>
</protein>
<evidence type="ECO:0000256" key="8">
    <source>
        <dbReference type="ARBA" id="ARBA00022989"/>
    </source>
</evidence>
<feature type="transmembrane region" description="Helical" evidence="10">
    <location>
        <begin position="634"/>
        <end position="656"/>
    </location>
</feature>
<evidence type="ECO:0000256" key="1">
    <source>
        <dbReference type="ARBA" id="ARBA00004651"/>
    </source>
</evidence>
<feature type="transmembrane region" description="Helical" evidence="10">
    <location>
        <begin position="451"/>
        <end position="472"/>
    </location>
</feature>
<organism evidence="13 14">
    <name type="scientific">Methylobacterium nodulans (strain LMG 21967 / CNCM I-2342 / ORS 2060)</name>
    <dbReference type="NCBI Taxonomy" id="460265"/>
    <lineage>
        <taxon>Bacteria</taxon>
        <taxon>Pseudomonadati</taxon>
        <taxon>Pseudomonadota</taxon>
        <taxon>Alphaproteobacteria</taxon>
        <taxon>Hyphomicrobiales</taxon>
        <taxon>Methylobacteriaceae</taxon>
        <taxon>Methylobacterium</taxon>
    </lineage>
</organism>
<dbReference type="SUPFAM" id="SSF52540">
    <property type="entry name" value="P-loop containing nucleoside triphosphate hydrolases"/>
    <property type="match status" value="1"/>
</dbReference>
<dbReference type="Gene3D" id="1.20.1560.10">
    <property type="entry name" value="ABC transporter type 1, transmembrane domain"/>
    <property type="match status" value="1"/>
</dbReference>
<dbReference type="RefSeq" id="WP_015927160.1">
    <property type="nucleotide sequence ID" value="NC_011894.1"/>
</dbReference>
<feature type="transmembrane region" description="Helical" evidence="10">
    <location>
        <begin position="533"/>
        <end position="550"/>
    </location>
</feature>
<dbReference type="Pfam" id="PF00005">
    <property type="entry name" value="ABC_tran"/>
    <property type="match status" value="1"/>
</dbReference>
<dbReference type="AlphaFoldDB" id="B8IB56"/>
<dbReference type="InterPro" id="IPR003593">
    <property type="entry name" value="AAA+_ATPase"/>
</dbReference>
<comment type="similarity">
    <text evidence="2">Belongs to the ABC transporter superfamily.</text>
</comment>
<dbReference type="Proteomes" id="UP000008207">
    <property type="component" value="Chromosome"/>
</dbReference>
<dbReference type="InterPro" id="IPR003439">
    <property type="entry name" value="ABC_transporter-like_ATP-bd"/>
</dbReference>
<feature type="transmembrane region" description="Helical" evidence="10">
    <location>
        <begin position="668"/>
        <end position="689"/>
    </location>
</feature>
<dbReference type="SUPFAM" id="SSF90123">
    <property type="entry name" value="ABC transporter transmembrane region"/>
    <property type="match status" value="1"/>
</dbReference>
<evidence type="ECO:0000256" key="9">
    <source>
        <dbReference type="ARBA" id="ARBA00023136"/>
    </source>
</evidence>
<evidence type="ECO:0000259" key="11">
    <source>
        <dbReference type="PROSITE" id="PS50893"/>
    </source>
</evidence>
<proteinExistence type="inferred from homology"/>
<comment type="subcellular location">
    <subcellularLocation>
        <location evidence="1">Cell membrane</location>
        <topology evidence="1">Multi-pass membrane protein</topology>
    </subcellularLocation>
</comment>
<dbReference type="GO" id="GO:0016887">
    <property type="term" value="F:ATP hydrolysis activity"/>
    <property type="evidence" value="ECO:0007669"/>
    <property type="project" value="InterPro"/>
</dbReference>
<dbReference type="GO" id="GO:0005886">
    <property type="term" value="C:plasma membrane"/>
    <property type="evidence" value="ECO:0007669"/>
    <property type="project" value="UniProtKB-SubCell"/>
</dbReference>
<evidence type="ECO:0000256" key="6">
    <source>
        <dbReference type="ARBA" id="ARBA00022741"/>
    </source>
</evidence>
<keyword evidence="3" id="KW-0813">Transport</keyword>
<dbReference type="Gene3D" id="3.40.50.300">
    <property type="entry name" value="P-loop containing nucleotide triphosphate hydrolases"/>
    <property type="match status" value="1"/>
</dbReference>
<keyword evidence="9 10" id="KW-0472">Membrane</keyword>
<keyword evidence="8 10" id="KW-1133">Transmembrane helix</keyword>
<dbReference type="GO" id="GO:0034040">
    <property type="term" value="F:ATPase-coupled lipid transmembrane transporter activity"/>
    <property type="evidence" value="ECO:0007669"/>
    <property type="project" value="TreeGrafter"/>
</dbReference>
<dbReference type="NCBIfam" id="TIGR03797">
    <property type="entry name" value="NHLM_micro_ABC2"/>
    <property type="match status" value="1"/>
</dbReference>
<dbReference type="InterPro" id="IPR036640">
    <property type="entry name" value="ABC1_TM_sf"/>
</dbReference>
<dbReference type="Pfam" id="PF00664">
    <property type="entry name" value="ABC_membrane"/>
    <property type="match status" value="1"/>
</dbReference>
<evidence type="ECO:0000259" key="12">
    <source>
        <dbReference type="PROSITE" id="PS50929"/>
    </source>
</evidence>
<dbReference type="SMART" id="SM00382">
    <property type="entry name" value="AAA"/>
    <property type="match status" value="1"/>
</dbReference>
<dbReference type="InterPro" id="IPR017871">
    <property type="entry name" value="ABC_transporter-like_CS"/>
</dbReference>
<dbReference type="InterPro" id="IPR039421">
    <property type="entry name" value="Type_1_exporter"/>
</dbReference>
<dbReference type="PROSITE" id="PS50929">
    <property type="entry name" value="ABC_TM1F"/>
    <property type="match status" value="1"/>
</dbReference>
<evidence type="ECO:0000313" key="13">
    <source>
        <dbReference type="EMBL" id="ACL55449.1"/>
    </source>
</evidence>
<dbReference type="InterPro" id="IPR011527">
    <property type="entry name" value="ABC1_TM_dom"/>
</dbReference>
<feature type="transmembrane region" description="Helical" evidence="10">
    <location>
        <begin position="556"/>
        <end position="578"/>
    </location>
</feature>
<evidence type="ECO:0000313" key="14">
    <source>
        <dbReference type="Proteomes" id="UP000008207"/>
    </source>
</evidence>
<feature type="transmembrane region" description="Helical" evidence="10">
    <location>
        <begin position="590"/>
        <end position="614"/>
    </location>
</feature>
<dbReference type="EMBL" id="CP001349">
    <property type="protein sequence ID" value="ACL55449.1"/>
    <property type="molecule type" value="Genomic_DNA"/>
</dbReference>
<evidence type="ECO:0000256" key="7">
    <source>
        <dbReference type="ARBA" id="ARBA00022840"/>
    </source>
</evidence>
<feature type="domain" description="ABC transmembrane type-1" evidence="12">
    <location>
        <begin position="422"/>
        <end position="686"/>
    </location>
</feature>
<keyword evidence="6" id="KW-0547">Nucleotide-binding</keyword>
<keyword evidence="4" id="KW-1003">Cell membrane</keyword>
<evidence type="ECO:0000256" key="2">
    <source>
        <dbReference type="ARBA" id="ARBA00005417"/>
    </source>
</evidence>
<dbReference type="FunFam" id="3.40.50.300:FF:000299">
    <property type="entry name" value="ABC transporter ATP-binding protein/permease"/>
    <property type="match status" value="1"/>
</dbReference>
<evidence type="ECO:0000256" key="4">
    <source>
        <dbReference type="ARBA" id="ARBA00022475"/>
    </source>
</evidence>